<comment type="similarity">
    <text evidence="3 18">Belongs to the FMO family.</text>
</comment>
<comment type="subcellular location">
    <subcellularLocation>
        <location evidence="2">Endoplasmic reticulum membrane</location>
        <topology evidence="2">Single-pass membrane protein</topology>
    </subcellularLocation>
</comment>
<dbReference type="InterPro" id="IPR002253">
    <property type="entry name" value="Flavin_mOase_1"/>
</dbReference>
<evidence type="ECO:0000256" key="9">
    <source>
        <dbReference type="ARBA" id="ARBA00022989"/>
    </source>
</evidence>
<evidence type="ECO:0000256" key="2">
    <source>
        <dbReference type="ARBA" id="ARBA00004389"/>
    </source>
</evidence>
<dbReference type="GO" id="GO:0004499">
    <property type="term" value="F:N,N-dimethylaniline monooxygenase activity"/>
    <property type="evidence" value="ECO:0007669"/>
    <property type="project" value="InterPro"/>
</dbReference>
<evidence type="ECO:0000313" key="20">
    <source>
        <dbReference type="Proteomes" id="UP001295444"/>
    </source>
</evidence>
<evidence type="ECO:0000256" key="7">
    <source>
        <dbReference type="ARBA" id="ARBA00022827"/>
    </source>
</evidence>
<keyword evidence="4 18" id="KW-0285">Flavoprotein</keyword>
<dbReference type="PRINTS" id="PR00370">
    <property type="entry name" value="FMOXYGENASE"/>
</dbReference>
<comment type="cofactor">
    <cofactor evidence="1 18">
        <name>FAD</name>
        <dbReference type="ChEBI" id="CHEBI:57692"/>
    </cofactor>
</comment>
<organism evidence="19 20">
    <name type="scientific">Pelobates cultripes</name>
    <name type="common">Western spadefoot toad</name>
    <dbReference type="NCBI Taxonomy" id="61616"/>
    <lineage>
        <taxon>Eukaryota</taxon>
        <taxon>Metazoa</taxon>
        <taxon>Chordata</taxon>
        <taxon>Craniata</taxon>
        <taxon>Vertebrata</taxon>
        <taxon>Euteleostomi</taxon>
        <taxon>Amphibia</taxon>
        <taxon>Batrachia</taxon>
        <taxon>Anura</taxon>
        <taxon>Pelobatoidea</taxon>
        <taxon>Pelobatidae</taxon>
        <taxon>Pelobates</taxon>
    </lineage>
</organism>
<comment type="catalytic activity">
    <reaction evidence="17">
        <text>N,N-dimethylaniline + NADPH + O2 + H(+) = N,N-dimethylaniline N-oxide + NADP(+) + H2O</text>
        <dbReference type="Rhea" id="RHEA:24468"/>
        <dbReference type="ChEBI" id="CHEBI:15377"/>
        <dbReference type="ChEBI" id="CHEBI:15378"/>
        <dbReference type="ChEBI" id="CHEBI:15379"/>
        <dbReference type="ChEBI" id="CHEBI:16269"/>
        <dbReference type="ChEBI" id="CHEBI:17735"/>
        <dbReference type="ChEBI" id="CHEBI:57783"/>
        <dbReference type="ChEBI" id="CHEBI:58349"/>
        <dbReference type="EC" id="1.14.13.8"/>
    </reaction>
    <physiologicalReaction direction="left-to-right" evidence="17">
        <dbReference type="Rhea" id="RHEA:24469"/>
    </physiologicalReaction>
</comment>
<evidence type="ECO:0000256" key="3">
    <source>
        <dbReference type="ARBA" id="ARBA00009183"/>
    </source>
</evidence>
<evidence type="ECO:0000256" key="5">
    <source>
        <dbReference type="ARBA" id="ARBA00022692"/>
    </source>
</evidence>
<proteinExistence type="inferred from homology"/>
<dbReference type="InterPro" id="IPR050346">
    <property type="entry name" value="FMO-like"/>
</dbReference>
<dbReference type="AlphaFoldDB" id="A0AAD1STX8"/>
<dbReference type="EMBL" id="OW240919">
    <property type="protein sequence ID" value="CAH2311801.1"/>
    <property type="molecule type" value="Genomic_DNA"/>
</dbReference>
<gene>
    <name evidence="19" type="ORF">PECUL_23A030424</name>
</gene>
<reference evidence="19" key="1">
    <citation type="submission" date="2022-03" db="EMBL/GenBank/DDBJ databases">
        <authorList>
            <person name="Alioto T."/>
            <person name="Alioto T."/>
            <person name="Gomez Garrido J."/>
        </authorList>
    </citation>
    <scope>NUCLEOTIDE SEQUENCE</scope>
</reference>
<keyword evidence="7 18" id="KW-0274">FAD</keyword>
<keyword evidence="10 18" id="KW-0560">Oxidoreductase</keyword>
<evidence type="ECO:0000256" key="8">
    <source>
        <dbReference type="ARBA" id="ARBA00022857"/>
    </source>
</evidence>
<keyword evidence="20" id="KW-1185">Reference proteome</keyword>
<comment type="catalytic activity">
    <reaction evidence="16">
        <text>trimethylamine + NADPH + O2 = trimethylamine N-oxide + NADP(+) + H2O</text>
        <dbReference type="Rhea" id="RHEA:31979"/>
        <dbReference type="ChEBI" id="CHEBI:15377"/>
        <dbReference type="ChEBI" id="CHEBI:15379"/>
        <dbReference type="ChEBI" id="CHEBI:15724"/>
        <dbReference type="ChEBI" id="CHEBI:57783"/>
        <dbReference type="ChEBI" id="CHEBI:58349"/>
        <dbReference type="ChEBI" id="CHEBI:58389"/>
        <dbReference type="EC" id="1.14.13.148"/>
    </reaction>
    <physiologicalReaction direction="left-to-right" evidence="16">
        <dbReference type="Rhea" id="RHEA:31980"/>
    </physiologicalReaction>
</comment>
<dbReference type="InterPro" id="IPR020946">
    <property type="entry name" value="Flavin_mOase-like"/>
</dbReference>
<comment type="catalytic activity">
    <reaction evidence="14">
        <text>hypotaurine + NADH + O2 + H(+) = taurine + NAD(+) + H2O</text>
        <dbReference type="Rhea" id="RHEA:74111"/>
        <dbReference type="ChEBI" id="CHEBI:15377"/>
        <dbReference type="ChEBI" id="CHEBI:15378"/>
        <dbReference type="ChEBI" id="CHEBI:15379"/>
        <dbReference type="ChEBI" id="CHEBI:57540"/>
        <dbReference type="ChEBI" id="CHEBI:57853"/>
        <dbReference type="ChEBI" id="CHEBI:57945"/>
        <dbReference type="ChEBI" id="CHEBI:507393"/>
        <dbReference type="EC" id="1.14.13.8"/>
    </reaction>
    <physiologicalReaction direction="left-to-right" evidence="14">
        <dbReference type="Rhea" id="RHEA:74112"/>
    </physiologicalReaction>
</comment>
<comment type="catalytic activity">
    <reaction evidence="15">
        <text>hypotaurine + NADPH + O2 + H(+) = taurine + NADP(+) + H2O</text>
        <dbReference type="Rhea" id="RHEA:69819"/>
        <dbReference type="ChEBI" id="CHEBI:15377"/>
        <dbReference type="ChEBI" id="CHEBI:15378"/>
        <dbReference type="ChEBI" id="CHEBI:15379"/>
        <dbReference type="ChEBI" id="CHEBI:57783"/>
        <dbReference type="ChEBI" id="CHEBI:57853"/>
        <dbReference type="ChEBI" id="CHEBI:58349"/>
        <dbReference type="ChEBI" id="CHEBI:507393"/>
        <dbReference type="EC" id="1.14.13.8"/>
    </reaction>
    <physiologicalReaction direction="left-to-right" evidence="15">
        <dbReference type="Rhea" id="RHEA:69820"/>
    </physiologicalReaction>
</comment>
<evidence type="ECO:0000256" key="14">
    <source>
        <dbReference type="ARBA" id="ARBA00047338"/>
    </source>
</evidence>
<dbReference type="GO" id="GO:0050660">
    <property type="term" value="F:flavin adenine dinucleotide binding"/>
    <property type="evidence" value="ECO:0007669"/>
    <property type="project" value="InterPro"/>
</dbReference>
<keyword evidence="11 18" id="KW-0503">Monooxygenase</keyword>
<dbReference type="InterPro" id="IPR036188">
    <property type="entry name" value="FAD/NAD-bd_sf"/>
</dbReference>
<evidence type="ECO:0000256" key="13">
    <source>
        <dbReference type="ARBA" id="ARBA00045957"/>
    </source>
</evidence>
<evidence type="ECO:0000256" key="6">
    <source>
        <dbReference type="ARBA" id="ARBA00022824"/>
    </source>
</evidence>
<accession>A0AAD1STX8</accession>
<keyword evidence="12" id="KW-0472">Membrane</keyword>
<dbReference type="EC" id="1.-.-.-" evidence="18"/>
<dbReference type="Proteomes" id="UP001295444">
    <property type="component" value="Chromosome 08"/>
</dbReference>
<evidence type="ECO:0000256" key="15">
    <source>
        <dbReference type="ARBA" id="ARBA00048041"/>
    </source>
</evidence>
<dbReference type="GO" id="GO:0050661">
    <property type="term" value="F:NADP binding"/>
    <property type="evidence" value="ECO:0007669"/>
    <property type="project" value="InterPro"/>
</dbReference>
<dbReference type="PRINTS" id="PR01121">
    <property type="entry name" value="FMOXYGENASE1"/>
</dbReference>
<evidence type="ECO:0000256" key="12">
    <source>
        <dbReference type="ARBA" id="ARBA00023136"/>
    </source>
</evidence>
<dbReference type="Gene3D" id="3.50.50.60">
    <property type="entry name" value="FAD/NAD(P)-binding domain"/>
    <property type="match status" value="8"/>
</dbReference>
<sequence>MVKKRVAIIGAGVSGLSGIKSCLEEGLEPTCFERRNDIGGLWNFTDKYVLLSHHNYGCLLSKHVEDGCPSIYKSLVSNISKETFCFSDFPMPENFPNFLPNAKYLEYCKLYAEHFQLLKYIKFKTTVCQVQKHSDFDSNGQWVVTTENDGEKATTVFDAVTVCSGQYVYPLLPLDSFPDVNKFKGKILHCREYKEPMEFDGKKVLIIGLGNSGADLASELCTRASQVYLSSKRGVCMFRRLGRDGYPFDLSFITRFQNWIQLSGPPALSRFLYEKYMNDQFDHGFYDIKPECIEMKEPLVNEELPSRILAGLVIMKPGITKFTETSAQFVDGTTVDNLDVVIFATGYEVRFPFLDESVIQADFNEGFLYKNIFPVNLQKPTLFFIGFIQPVGSIAATVEIQNRWAMRLFKEKRWLQSMHPGQGHALGQPAPDFVIPLDWRYNVFNVSKGNCRRVNYIEYMDDLASNINAKPNIMKLLLTDPVLGLKIFFGTTNPYQYRLTGPGKWAGAREAILTQWDRIEKPMAFVSTSTHPCTDHSQLHMGFKQPCPPTAPPEVEVGVPHIENGRASIYQSVVTNTSKEMMCFSDFPFPENSPNFLHNTKLLAYYRAYADQFDLLKHIHFKTLVCSVKKCPDFLCTGQWNVIIEKNGKQETLIFDAVMVCSGHHEQPFYPLESFPGIKRFKGEYFHSRQYKNSHGFEGKRVLIVGMGNSAADIAVEISRTASQVFLSTRRGAWVMSRVYDQGFPWDICFDTRFQNWIRNTLPTPIIGWLTEKKMNTWFDHANFGLQPCDRTQFKEPLLNDEIPSRITCGFVTVKPNVKEFSETAVTFNDGTVEEDIHVIIFATGYAYSFPFLDESLTNIETNKADLYKCVIPPNLEKPTLGIIGLIQPLGPIMPTSELQARWLTSIIKGICRYPSVNKVLDDIAKKKETFTKRFGTTRENRLQVDFIEYLDDLASDIGVKPNIWQLFLTDPILAVELFFGPCTPVQYRLTGPGKWNQARKQILTTRDRIVKSTKSRVVNKQNVTSVSFIFLLADEYGHTCYRINAAQARGTTYSCISKQ</sequence>
<keyword evidence="8" id="KW-0521">NADP</keyword>
<evidence type="ECO:0000256" key="10">
    <source>
        <dbReference type="ARBA" id="ARBA00023002"/>
    </source>
</evidence>
<name>A0AAD1STX8_PELCU</name>
<dbReference type="GO" id="GO:0005789">
    <property type="term" value="C:endoplasmic reticulum membrane"/>
    <property type="evidence" value="ECO:0007669"/>
    <property type="project" value="UniProtKB-SubCell"/>
</dbReference>
<evidence type="ECO:0000256" key="17">
    <source>
        <dbReference type="ARBA" id="ARBA00049443"/>
    </source>
</evidence>
<evidence type="ECO:0000256" key="1">
    <source>
        <dbReference type="ARBA" id="ARBA00001974"/>
    </source>
</evidence>
<dbReference type="InterPro" id="IPR000960">
    <property type="entry name" value="Flavin_mOase"/>
</dbReference>
<evidence type="ECO:0000256" key="11">
    <source>
        <dbReference type="ARBA" id="ARBA00023033"/>
    </source>
</evidence>
<keyword evidence="6" id="KW-0256">Endoplasmic reticulum</keyword>
<keyword evidence="5" id="KW-0812">Transmembrane</keyword>
<dbReference type="PANTHER" id="PTHR23023">
    <property type="entry name" value="DIMETHYLANILINE MONOOXYGENASE"/>
    <property type="match status" value="1"/>
</dbReference>
<evidence type="ECO:0000313" key="19">
    <source>
        <dbReference type="EMBL" id="CAH2311801.1"/>
    </source>
</evidence>
<comment type="function">
    <text evidence="13">Broad spectrum monooxygenase that catalyzes the oxygenation of a wide variety of nitrogen- and sulfur-containing compounds including xenobiotics. Catalyzes the S-oxygenation of hypotaurine to produce taurine, an organic osmolyte involved in cell volume regulation as well as a variety of cytoprotective and developmental processes. In vitro, catalyzes the N-oxygenation of trimethylamine (TMA) to produce trimethylamine N-oxide (TMAO) and could therefore participate to the detoxification of this compound that is generated by the action of gut microbiota from dietary precursors such as choline, choline containing compounds, betaine or L-carnitine.</text>
</comment>
<keyword evidence="9" id="KW-1133">Transmembrane helix</keyword>
<dbReference type="SUPFAM" id="SSF51905">
    <property type="entry name" value="FAD/NAD(P)-binding domain"/>
    <property type="match status" value="4"/>
</dbReference>
<evidence type="ECO:0000256" key="4">
    <source>
        <dbReference type="ARBA" id="ARBA00022630"/>
    </source>
</evidence>
<dbReference type="Pfam" id="PF00743">
    <property type="entry name" value="FMO-like"/>
    <property type="match status" value="2"/>
</dbReference>
<evidence type="ECO:0000256" key="16">
    <source>
        <dbReference type="ARBA" id="ARBA00048088"/>
    </source>
</evidence>
<protein>
    <recommendedName>
        <fullName evidence="18">Flavin-containing monooxygenase</fullName>
        <ecNumber evidence="18">1.-.-.-</ecNumber>
    </recommendedName>
</protein>
<evidence type="ECO:0000256" key="18">
    <source>
        <dbReference type="RuleBase" id="RU361177"/>
    </source>
</evidence>
<dbReference type="GO" id="GO:0034899">
    <property type="term" value="F:trimethylamine monooxygenase activity"/>
    <property type="evidence" value="ECO:0007669"/>
    <property type="project" value="UniProtKB-EC"/>
</dbReference>
<dbReference type="FunFam" id="3.50.50.60:FF:000159">
    <property type="entry name" value="Dimethylaniline monooxygenase [N-oxide-forming]"/>
    <property type="match status" value="2"/>
</dbReference>